<dbReference type="InterPro" id="IPR045860">
    <property type="entry name" value="Snake_toxin-like_sf"/>
</dbReference>
<dbReference type="Proteomes" id="UP000663879">
    <property type="component" value="Unassembled WGS sequence"/>
</dbReference>
<name>A0A813PZ80_9BILA</name>
<keyword evidence="1" id="KW-0732">Signal</keyword>
<comment type="caution">
    <text evidence="2">The sequence shown here is derived from an EMBL/GenBank/DDBJ whole genome shotgun (WGS) entry which is preliminary data.</text>
</comment>
<evidence type="ECO:0000313" key="3">
    <source>
        <dbReference type="Proteomes" id="UP000663879"/>
    </source>
</evidence>
<sequence>MRILFLLLNFLLIINRIKSEEQLNCYSCKDCLLDNADKLTIECESYQTHCYTYQKNGIINQGCTTNIMKILNIAESAKTCKESLCNSAKFLSKPGSIDRGFFKD</sequence>
<evidence type="ECO:0000313" key="2">
    <source>
        <dbReference type="EMBL" id="CAF0758051.1"/>
    </source>
</evidence>
<evidence type="ECO:0000256" key="1">
    <source>
        <dbReference type="SAM" id="SignalP"/>
    </source>
</evidence>
<feature type="chain" id="PRO_5032903199" evidence="1">
    <location>
        <begin position="20"/>
        <end position="104"/>
    </location>
</feature>
<dbReference type="SUPFAM" id="SSF57302">
    <property type="entry name" value="Snake toxin-like"/>
    <property type="match status" value="1"/>
</dbReference>
<protein>
    <submittedName>
        <fullName evidence="2">Uncharacterized protein</fullName>
    </submittedName>
</protein>
<feature type="signal peptide" evidence="1">
    <location>
        <begin position="1"/>
        <end position="19"/>
    </location>
</feature>
<dbReference type="AlphaFoldDB" id="A0A813PZ80"/>
<dbReference type="EMBL" id="CAJNOC010000412">
    <property type="protein sequence ID" value="CAF0758051.1"/>
    <property type="molecule type" value="Genomic_DNA"/>
</dbReference>
<accession>A0A813PZ80</accession>
<reference evidence="2" key="1">
    <citation type="submission" date="2021-02" db="EMBL/GenBank/DDBJ databases">
        <authorList>
            <person name="Nowell W R."/>
        </authorList>
    </citation>
    <scope>NUCLEOTIDE SEQUENCE</scope>
    <source>
        <strain evidence="2">Ploen Becks lab</strain>
    </source>
</reference>
<proteinExistence type="predicted"/>
<gene>
    <name evidence="2" type="ORF">OXX778_LOCUS4282</name>
</gene>
<organism evidence="2 3">
    <name type="scientific">Brachionus calyciflorus</name>
    <dbReference type="NCBI Taxonomy" id="104777"/>
    <lineage>
        <taxon>Eukaryota</taxon>
        <taxon>Metazoa</taxon>
        <taxon>Spiralia</taxon>
        <taxon>Gnathifera</taxon>
        <taxon>Rotifera</taxon>
        <taxon>Eurotatoria</taxon>
        <taxon>Monogononta</taxon>
        <taxon>Pseudotrocha</taxon>
        <taxon>Ploima</taxon>
        <taxon>Brachionidae</taxon>
        <taxon>Brachionus</taxon>
    </lineage>
</organism>
<keyword evidence="3" id="KW-1185">Reference proteome</keyword>